<evidence type="ECO:0000256" key="1">
    <source>
        <dbReference type="ARBA" id="ARBA00012528"/>
    </source>
</evidence>
<dbReference type="InterPro" id="IPR029787">
    <property type="entry name" value="Nucleotide_cyclase"/>
</dbReference>
<gene>
    <name evidence="4" type="ORF">SNE35_20250</name>
</gene>
<dbReference type="InterPro" id="IPR043128">
    <property type="entry name" value="Rev_trsase/Diguanyl_cyclase"/>
</dbReference>
<dbReference type="CDD" id="cd01949">
    <property type="entry name" value="GGDEF"/>
    <property type="match status" value="1"/>
</dbReference>
<accession>A0ABU5DKM3</accession>
<dbReference type="PANTHER" id="PTHR45138:SF9">
    <property type="entry name" value="DIGUANYLATE CYCLASE DGCM-RELATED"/>
    <property type="match status" value="1"/>
</dbReference>
<name>A0ABU5DKM3_9BURK</name>
<sequence length="187" mass="19805">MNMHPPDLPGTLARQAGMQALEQAARTAADAKKALAVLTLDVDHFKPWHDEVGEAQSAAALARLVEVLKQALPAGTPVVHLGSDEFFVMLAGHELASAQALAEQVRAAIAQGLASFDASPPLSVTVGVAASPAQGAWSGQALLALADMRMTFAKRRLVPHHNLVWAGTLPSDWYARLDIDPARWPAL</sequence>
<feature type="domain" description="GGDEF" evidence="3">
    <location>
        <begin position="33"/>
        <end position="168"/>
    </location>
</feature>
<dbReference type="SMART" id="SM00267">
    <property type="entry name" value="GGDEF"/>
    <property type="match status" value="1"/>
</dbReference>
<dbReference type="Gene3D" id="3.30.70.270">
    <property type="match status" value="1"/>
</dbReference>
<dbReference type="InterPro" id="IPR000160">
    <property type="entry name" value="GGDEF_dom"/>
</dbReference>
<keyword evidence="4" id="KW-0548">Nucleotidyltransferase</keyword>
<evidence type="ECO:0000313" key="4">
    <source>
        <dbReference type="EMBL" id="MDY0746855.1"/>
    </source>
</evidence>
<evidence type="ECO:0000256" key="2">
    <source>
        <dbReference type="ARBA" id="ARBA00034247"/>
    </source>
</evidence>
<dbReference type="RefSeq" id="WP_320424815.1">
    <property type="nucleotide sequence ID" value="NZ_JAXCLA010000006.1"/>
</dbReference>
<dbReference type="EC" id="2.7.7.65" evidence="1"/>
<dbReference type="Pfam" id="PF00990">
    <property type="entry name" value="GGDEF"/>
    <property type="match status" value="1"/>
</dbReference>
<dbReference type="EMBL" id="JAXCLA010000006">
    <property type="protein sequence ID" value="MDY0746855.1"/>
    <property type="molecule type" value="Genomic_DNA"/>
</dbReference>
<dbReference type="InterPro" id="IPR050469">
    <property type="entry name" value="Diguanylate_Cyclase"/>
</dbReference>
<evidence type="ECO:0000313" key="5">
    <source>
        <dbReference type="Proteomes" id="UP001285263"/>
    </source>
</evidence>
<keyword evidence="5" id="KW-1185">Reference proteome</keyword>
<proteinExistence type="predicted"/>
<evidence type="ECO:0000259" key="3">
    <source>
        <dbReference type="PROSITE" id="PS50887"/>
    </source>
</evidence>
<comment type="caution">
    <text evidence="4">The sequence shown here is derived from an EMBL/GenBank/DDBJ whole genome shotgun (WGS) entry which is preliminary data.</text>
</comment>
<reference evidence="4 5" key="1">
    <citation type="submission" date="2023-11" db="EMBL/GenBank/DDBJ databases">
        <title>Paucibacter sp. nov., isolated from fresh soil in Korea.</title>
        <authorList>
            <person name="Le N.T.T."/>
        </authorList>
    </citation>
    <scope>NUCLEOTIDE SEQUENCE [LARGE SCALE GENOMIC DNA]</scope>
    <source>
        <strain evidence="4 5">R3-3</strain>
    </source>
</reference>
<dbReference type="PANTHER" id="PTHR45138">
    <property type="entry name" value="REGULATORY COMPONENTS OF SENSORY TRANSDUCTION SYSTEM"/>
    <property type="match status" value="1"/>
</dbReference>
<organism evidence="4 5">
    <name type="scientific">Roseateles agri</name>
    <dbReference type="NCBI Taxonomy" id="3098619"/>
    <lineage>
        <taxon>Bacteria</taxon>
        <taxon>Pseudomonadati</taxon>
        <taxon>Pseudomonadota</taxon>
        <taxon>Betaproteobacteria</taxon>
        <taxon>Burkholderiales</taxon>
        <taxon>Sphaerotilaceae</taxon>
        <taxon>Roseateles</taxon>
    </lineage>
</organism>
<keyword evidence="4" id="KW-0808">Transferase</keyword>
<protein>
    <recommendedName>
        <fullName evidence="1">diguanylate cyclase</fullName>
        <ecNumber evidence="1">2.7.7.65</ecNumber>
    </recommendedName>
</protein>
<dbReference type="GO" id="GO:0052621">
    <property type="term" value="F:diguanylate cyclase activity"/>
    <property type="evidence" value="ECO:0007669"/>
    <property type="project" value="UniProtKB-EC"/>
</dbReference>
<comment type="catalytic activity">
    <reaction evidence="2">
        <text>2 GTP = 3',3'-c-di-GMP + 2 diphosphate</text>
        <dbReference type="Rhea" id="RHEA:24898"/>
        <dbReference type="ChEBI" id="CHEBI:33019"/>
        <dbReference type="ChEBI" id="CHEBI:37565"/>
        <dbReference type="ChEBI" id="CHEBI:58805"/>
        <dbReference type="EC" id="2.7.7.65"/>
    </reaction>
</comment>
<dbReference type="SUPFAM" id="SSF55073">
    <property type="entry name" value="Nucleotide cyclase"/>
    <property type="match status" value="1"/>
</dbReference>
<dbReference type="Proteomes" id="UP001285263">
    <property type="component" value="Unassembled WGS sequence"/>
</dbReference>
<dbReference type="NCBIfam" id="TIGR00254">
    <property type="entry name" value="GGDEF"/>
    <property type="match status" value="1"/>
</dbReference>
<dbReference type="PROSITE" id="PS50887">
    <property type="entry name" value="GGDEF"/>
    <property type="match status" value="1"/>
</dbReference>